<dbReference type="AlphaFoldDB" id="A0A0B0PCT6"/>
<accession>A0A0B0PCT6</accession>
<keyword evidence="2" id="KW-1185">Reference proteome</keyword>
<reference evidence="2" key="1">
    <citation type="submission" date="2014-09" db="EMBL/GenBank/DDBJ databases">
        <authorList>
            <person name="Mudge J."/>
            <person name="Ramaraj T."/>
            <person name="Lindquist I.E."/>
            <person name="Bharti A.K."/>
            <person name="Sundararajan A."/>
            <person name="Cameron C.T."/>
            <person name="Woodward J.E."/>
            <person name="May G.D."/>
            <person name="Brubaker C."/>
            <person name="Broadhvest J."/>
            <person name="Wilkins T.A."/>
        </authorList>
    </citation>
    <scope>NUCLEOTIDE SEQUENCE</scope>
    <source>
        <strain evidence="2">cv. AKA8401</strain>
    </source>
</reference>
<name>A0A0B0PCT6_GOSAR</name>
<proteinExistence type="predicted"/>
<dbReference type="Proteomes" id="UP000032142">
    <property type="component" value="Unassembled WGS sequence"/>
</dbReference>
<dbReference type="EMBL" id="KN422608">
    <property type="protein sequence ID" value="KHG22707.1"/>
    <property type="molecule type" value="Genomic_DNA"/>
</dbReference>
<evidence type="ECO:0000313" key="2">
    <source>
        <dbReference type="Proteomes" id="UP000032142"/>
    </source>
</evidence>
<evidence type="ECO:0000313" key="1">
    <source>
        <dbReference type="EMBL" id="KHG22707.1"/>
    </source>
</evidence>
<protein>
    <submittedName>
        <fullName evidence="1">Uncharacterized protein</fullName>
    </submittedName>
</protein>
<sequence>MTQMSWHEHLIYFLRFQRQFYCLIYHYTFSISQSSNLCCNNSSTYN</sequence>
<organism evidence="1 2">
    <name type="scientific">Gossypium arboreum</name>
    <name type="common">Tree cotton</name>
    <name type="synonym">Gossypium nanking</name>
    <dbReference type="NCBI Taxonomy" id="29729"/>
    <lineage>
        <taxon>Eukaryota</taxon>
        <taxon>Viridiplantae</taxon>
        <taxon>Streptophyta</taxon>
        <taxon>Embryophyta</taxon>
        <taxon>Tracheophyta</taxon>
        <taxon>Spermatophyta</taxon>
        <taxon>Magnoliopsida</taxon>
        <taxon>eudicotyledons</taxon>
        <taxon>Gunneridae</taxon>
        <taxon>Pentapetalae</taxon>
        <taxon>rosids</taxon>
        <taxon>malvids</taxon>
        <taxon>Malvales</taxon>
        <taxon>Malvaceae</taxon>
        <taxon>Malvoideae</taxon>
        <taxon>Gossypium</taxon>
    </lineage>
</organism>
<gene>
    <name evidence="1" type="ORF">F383_30043</name>
</gene>